<dbReference type="AlphaFoldDB" id="A0A9P3GTG6"/>
<feature type="compositionally biased region" description="Basic and acidic residues" evidence="2">
    <location>
        <begin position="489"/>
        <end position="500"/>
    </location>
</feature>
<evidence type="ECO:0000313" key="3">
    <source>
        <dbReference type="EMBL" id="GJF00802.1"/>
    </source>
</evidence>
<keyword evidence="1" id="KW-0175">Coiled coil</keyword>
<evidence type="ECO:0000313" key="4">
    <source>
        <dbReference type="Proteomes" id="UP000703269"/>
    </source>
</evidence>
<protein>
    <submittedName>
        <fullName evidence="3">Uncharacterized protein</fullName>
    </submittedName>
</protein>
<feature type="region of interest" description="Disordered" evidence="2">
    <location>
        <begin position="412"/>
        <end position="434"/>
    </location>
</feature>
<comment type="caution">
    <text evidence="3">The sequence shown here is derived from an EMBL/GenBank/DDBJ whole genome shotgun (WGS) entry which is preliminary data.</text>
</comment>
<proteinExistence type="predicted"/>
<gene>
    <name evidence="3" type="ORF">PsYK624_171030</name>
</gene>
<evidence type="ECO:0000256" key="1">
    <source>
        <dbReference type="SAM" id="Coils"/>
    </source>
</evidence>
<accession>A0A9P3GTG6</accession>
<feature type="region of interest" description="Disordered" evidence="2">
    <location>
        <begin position="489"/>
        <end position="515"/>
    </location>
</feature>
<sequence length="844" mass="96891">MAASCEAFWPGQLRSLTSIDDVRQHVSPYGDGITWTPYDATCCAPFPHTEGQMWVSTPNAWFIPSPPYQPKGQRFGYFNDGMLGWHEHNKWPQRLYQPEQYSLAAPCNPRLAKLHQDAVHGPYALDQSHIPFAFADPGIAWIHLVKSRDFYRTTQGFSPTEGLIDRHLLDNMENATEEAKRLAEQTAQRLAEPQTSDVPVHIRQVEVDTTVYQTSKAMQLNRAYTVLRYHSMEWFDAVLWFREWQRLLLDLRAWILWLDVVRPRQLDPTFMKPFPVLPIRGVITSDPALVYDMFRVGVPVWYIHNISFLTTQTRILAVQNFVDPSIYFSAISTIEEDGVTVPAPRLASGPRLRNMSYQDLRVYVRKFSLSHSPIYGLTDTVDPEIVRPHYNFCIDPVPIFGTSKAVPLSLEQSASSADAEEPSSGVIGEYESEGASGMEEYRLDEADVDELKRYYQPDTEDKLVQTLPETDADLDRVIESLTSTLQRLDVRDEAPRSKGELRKKKVTRPPSWAHQSESLSRLEHFMLENFRDDNGKMQKYHLPPVHLFYASESDSPPVVHKTHNWLRIRQWCFDHLSRVGEQGSTPMTAHEWRAALDGLYYSIPYDSSVVKPKSALADIQRLPSAPPEAKRQRTGPSGNSYKSKKNEKAQYRRLASNIDVNVRFGVLAGFDPYDADQQVSWGKVTLRSADIAAQPGHTLLHEILWELSVANFRLELLELDRAILRVVYDHPDRAVAARRESLVCRVWRNGHLRPTWEDTDQCDVLSSILWADRIPAVKQLAFVLSSWPGGDEYKTWNPATAWNAFAFFEFEYSVFLFYARAFHQRYGRRPILPLLLPKSLARRL</sequence>
<evidence type="ECO:0000256" key="2">
    <source>
        <dbReference type="SAM" id="MobiDB-lite"/>
    </source>
</evidence>
<organism evidence="3 4">
    <name type="scientific">Phanerochaete sordida</name>
    <dbReference type="NCBI Taxonomy" id="48140"/>
    <lineage>
        <taxon>Eukaryota</taxon>
        <taxon>Fungi</taxon>
        <taxon>Dikarya</taxon>
        <taxon>Basidiomycota</taxon>
        <taxon>Agaricomycotina</taxon>
        <taxon>Agaricomycetes</taxon>
        <taxon>Polyporales</taxon>
        <taxon>Phanerochaetaceae</taxon>
        <taxon>Phanerochaete</taxon>
    </lineage>
</organism>
<feature type="coiled-coil region" evidence="1">
    <location>
        <begin position="165"/>
        <end position="192"/>
    </location>
</feature>
<dbReference type="EMBL" id="BPQB01000205">
    <property type="protein sequence ID" value="GJF00802.1"/>
    <property type="molecule type" value="Genomic_DNA"/>
</dbReference>
<dbReference type="Proteomes" id="UP000703269">
    <property type="component" value="Unassembled WGS sequence"/>
</dbReference>
<name>A0A9P3GTG6_9APHY</name>
<dbReference type="OrthoDB" id="2803067at2759"/>
<feature type="region of interest" description="Disordered" evidence="2">
    <location>
        <begin position="621"/>
        <end position="648"/>
    </location>
</feature>
<keyword evidence="4" id="KW-1185">Reference proteome</keyword>
<reference evidence="3 4" key="1">
    <citation type="submission" date="2021-08" db="EMBL/GenBank/DDBJ databases">
        <title>Draft Genome Sequence of Phanerochaete sordida strain YK-624.</title>
        <authorList>
            <person name="Mori T."/>
            <person name="Dohra H."/>
            <person name="Suzuki T."/>
            <person name="Kawagishi H."/>
            <person name="Hirai H."/>
        </authorList>
    </citation>
    <scope>NUCLEOTIDE SEQUENCE [LARGE SCALE GENOMIC DNA]</scope>
    <source>
        <strain evidence="3 4">YK-624</strain>
    </source>
</reference>